<feature type="transmembrane region" description="Helical" evidence="1">
    <location>
        <begin position="95"/>
        <end position="115"/>
    </location>
</feature>
<organism evidence="2 3">
    <name type="scientific">Pseudocohnilembus persalinus</name>
    <name type="common">Ciliate</name>
    <dbReference type="NCBI Taxonomy" id="266149"/>
    <lineage>
        <taxon>Eukaryota</taxon>
        <taxon>Sar</taxon>
        <taxon>Alveolata</taxon>
        <taxon>Ciliophora</taxon>
        <taxon>Intramacronucleata</taxon>
        <taxon>Oligohymenophorea</taxon>
        <taxon>Scuticociliatia</taxon>
        <taxon>Philasterida</taxon>
        <taxon>Pseudocohnilembidae</taxon>
        <taxon>Pseudocohnilembus</taxon>
    </lineage>
</organism>
<comment type="caution">
    <text evidence="2">The sequence shown here is derived from an EMBL/GenBank/DDBJ whole genome shotgun (WGS) entry which is preliminary data.</text>
</comment>
<evidence type="ECO:0000313" key="3">
    <source>
        <dbReference type="Proteomes" id="UP000054937"/>
    </source>
</evidence>
<dbReference type="Proteomes" id="UP000054937">
    <property type="component" value="Unassembled WGS sequence"/>
</dbReference>
<protein>
    <submittedName>
        <fullName evidence="2">Uncharacterized protein</fullName>
    </submittedName>
</protein>
<keyword evidence="3" id="KW-1185">Reference proteome</keyword>
<dbReference type="AlphaFoldDB" id="A0A0V0QTT1"/>
<keyword evidence="1" id="KW-0472">Membrane</keyword>
<reference evidence="2 3" key="1">
    <citation type="journal article" date="2015" name="Sci. Rep.">
        <title>Genome of the facultative scuticociliatosis pathogen Pseudocohnilembus persalinus provides insight into its virulence through horizontal gene transfer.</title>
        <authorList>
            <person name="Xiong J."/>
            <person name="Wang G."/>
            <person name="Cheng J."/>
            <person name="Tian M."/>
            <person name="Pan X."/>
            <person name="Warren A."/>
            <person name="Jiang C."/>
            <person name="Yuan D."/>
            <person name="Miao W."/>
        </authorList>
    </citation>
    <scope>NUCLEOTIDE SEQUENCE [LARGE SCALE GENOMIC DNA]</scope>
    <source>
        <strain evidence="2">36N120E</strain>
    </source>
</reference>
<gene>
    <name evidence="2" type="ORF">PPERSA_09880</name>
</gene>
<evidence type="ECO:0000256" key="1">
    <source>
        <dbReference type="SAM" id="Phobius"/>
    </source>
</evidence>
<keyword evidence="1" id="KW-1133">Transmembrane helix</keyword>
<evidence type="ECO:0000313" key="2">
    <source>
        <dbReference type="EMBL" id="KRX05740.1"/>
    </source>
</evidence>
<sequence>MVLKCWIKIAQVVCITLNIVFTLTSIGVMGKQYTYFQEVYTEDERDIINDQHGNYLPSLRATIAWDVFILIFVPIYTYLTWWLTNGKCTLKIMHIVYFVCIWFPRVVIGLVYIHGSPDLKKDYNDIKQEMNDDDDFCDNSINIRTCALTNSYLLTIDYEIFYIVQEFILGLSLIGLFHIINARKETGNSANSGSKYEDRGYIN</sequence>
<feature type="transmembrane region" description="Helical" evidence="1">
    <location>
        <begin position="63"/>
        <end position="83"/>
    </location>
</feature>
<dbReference type="EMBL" id="LDAU01000105">
    <property type="protein sequence ID" value="KRX05740.1"/>
    <property type="molecule type" value="Genomic_DNA"/>
</dbReference>
<proteinExistence type="predicted"/>
<feature type="transmembrane region" description="Helical" evidence="1">
    <location>
        <begin position="160"/>
        <end position="180"/>
    </location>
</feature>
<name>A0A0V0QTT1_PSEPJ</name>
<dbReference type="InParanoid" id="A0A0V0QTT1"/>
<accession>A0A0V0QTT1</accession>
<keyword evidence="1" id="KW-0812">Transmembrane</keyword>
<feature type="transmembrane region" description="Helical" evidence="1">
    <location>
        <begin position="12"/>
        <end position="30"/>
    </location>
</feature>